<keyword evidence="2" id="KW-1185">Reference proteome</keyword>
<dbReference type="EMBL" id="CAXAMN010028384">
    <property type="protein sequence ID" value="CAK9116412.1"/>
    <property type="molecule type" value="Genomic_DNA"/>
</dbReference>
<gene>
    <name evidence="1" type="ORF">CCMP2556_LOCUS54004</name>
</gene>
<reference evidence="1 2" key="1">
    <citation type="submission" date="2024-02" db="EMBL/GenBank/DDBJ databases">
        <authorList>
            <person name="Chen Y."/>
            <person name="Shah S."/>
            <person name="Dougan E. K."/>
            <person name="Thang M."/>
            <person name="Chan C."/>
        </authorList>
    </citation>
    <scope>NUCLEOTIDE SEQUENCE [LARGE SCALE GENOMIC DNA]</scope>
</reference>
<comment type="caution">
    <text evidence="1">The sequence shown here is derived from an EMBL/GenBank/DDBJ whole genome shotgun (WGS) entry which is preliminary data.</text>
</comment>
<name>A0ABP0SVE5_9DINO</name>
<protein>
    <submittedName>
        <fullName evidence="1">Uncharacterized protein</fullName>
    </submittedName>
</protein>
<accession>A0ABP0SVE5</accession>
<dbReference type="Proteomes" id="UP001642484">
    <property type="component" value="Unassembled WGS sequence"/>
</dbReference>
<evidence type="ECO:0000313" key="2">
    <source>
        <dbReference type="Proteomes" id="UP001642484"/>
    </source>
</evidence>
<sequence>MTFRQVQYCGCPLRAQDHCSGHRKLPRKPTEPETLSSSDVLAIKGLFAVQGGWKHGVTEVWAAATWIAQRISYALICSDAFPVPRLSTSSFVHPVFFDSILKDIIESFGIIRGLCLCCCYLYRRARLADEEEKNALRHAVTYGNAM</sequence>
<proteinExistence type="predicted"/>
<evidence type="ECO:0000313" key="1">
    <source>
        <dbReference type="EMBL" id="CAK9116412.1"/>
    </source>
</evidence>
<organism evidence="1 2">
    <name type="scientific">Durusdinium trenchii</name>
    <dbReference type="NCBI Taxonomy" id="1381693"/>
    <lineage>
        <taxon>Eukaryota</taxon>
        <taxon>Sar</taxon>
        <taxon>Alveolata</taxon>
        <taxon>Dinophyceae</taxon>
        <taxon>Suessiales</taxon>
        <taxon>Symbiodiniaceae</taxon>
        <taxon>Durusdinium</taxon>
    </lineage>
</organism>